<evidence type="ECO:0000313" key="1">
    <source>
        <dbReference type="EMBL" id="KKL27216.1"/>
    </source>
</evidence>
<name>A0A0F9EBJ5_9ZZZZ</name>
<gene>
    <name evidence="1" type="ORF">LCGC14_2387380</name>
</gene>
<sequence length="96" mass="10939">MKVIPEKVTVKPPCRCGSNTARYLGCISIDFDTGFVLDGIKCKECGEIRQKAAMFEPTGMMLWEKYHPDRRELKSGKVIREWTGELKPKEATNETD</sequence>
<proteinExistence type="predicted"/>
<reference evidence="1" key="1">
    <citation type="journal article" date="2015" name="Nature">
        <title>Complex archaea that bridge the gap between prokaryotes and eukaryotes.</title>
        <authorList>
            <person name="Spang A."/>
            <person name="Saw J.H."/>
            <person name="Jorgensen S.L."/>
            <person name="Zaremba-Niedzwiedzka K."/>
            <person name="Martijn J."/>
            <person name="Lind A.E."/>
            <person name="van Eijk R."/>
            <person name="Schleper C."/>
            <person name="Guy L."/>
            <person name="Ettema T.J."/>
        </authorList>
    </citation>
    <scope>NUCLEOTIDE SEQUENCE</scope>
</reference>
<organism evidence="1">
    <name type="scientific">marine sediment metagenome</name>
    <dbReference type="NCBI Taxonomy" id="412755"/>
    <lineage>
        <taxon>unclassified sequences</taxon>
        <taxon>metagenomes</taxon>
        <taxon>ecological metagenomes</taxon>
    </lineage>
</organism>
<dbReference type="AlphaFoldDB" id="A0A0F9EBJ5"/>
<accession>A0A0F9EBJ5</accession>
<protein>
    <submittedName>
        <fullName evidence="1">Uncharacterized protein</fullName>
    </submittedName>
</protein>
<comment type="caution">
    <text evidence="1">The sequence shown here is derived from an EMBL/GenBank/DDBJ whole genome shotgun (WGS) entry which is preliminary data.</text>
</comment>
<dbReference type="EMBL" id="LAZR01035546">
    <property type="protein sequence ID" value="KKL27216.1"/>
    <property type="molecule type" value="Genomic_DNA"/>
</dbReference>